<dbReference type="eggNOG" id="KOG2092">
    <property type="taxonomic scope" value="Eukaryota"/>
</dbReference>
<name>D2VCM7_NAEGR</name>
<feature type="compositionally biased region" description="Low complexity" evidence="1">
    <location>
        <begin position="39"/>
        <end position="58"/>
    </location>
</feature>
<dbReference type="InParanoid" id="D2VCM7"/>
<reference evidence="3 4" key="1">
    <citation type="journal article" date="2010" name="Cell">
        <title>The genome of Naegleria gruberi illuminates early eukaryotic versatility.</title>
        <authorList>
            <person name="Fritz-Laylin L.K."/>
            <person name="Prochnik S.E."/>
            <person name="Ginger M.L."/>
            <person name="Dacks J.B."/>
            <person name="Carpenter M.L."/>
            <person name="Field M.C."/>
            <person name="Kuo A."/>
            <person name="Paredez A."/>
            <person name="Chapman J."/>
            <person name="Pham J."/>
            <person name="Shu S."/>
            <person name="Neupane R."/>
            <person name="Cipriano M."/>
            <person name="Mancuso J."/>
            <person name="Tu H."/>
            <person name="Salamov A."/>
            <person name="Lindquist E."/>
            <person name="Shapiro H."/>
            <person name="Lucas S."/>
            <person name="Grigoriev I.V."/>
            <person name="Cande W.Z."/>
            <person name="Fulton C."/>
            <person name="Rokhsar D.S."/>
            <person name="Dawson S.C."/>
        </authorList>
    </citation>
    <scope>NUCLEOTIDE SEQUENCE [LARGE SCALE GENOMIC DNA]</scope>
    <source>
        <strain evidence="3 4">NEG-M</strain>
    </source>
</reference>
<evidence type="ECO:0000256" key="1">
    <source>
        <dbReference type="SAM" id="MobiDB-lite"/>
    </source>
</evidence>
<keyword evidence="2" id="KW-1133">Transmembrane helix</keyword>
<dbReference type="RefSeq" id="XP_002678078.1">
    <property type="nucleotide sequence ID" value="XM_002678032.1"/>
</dbReference>
<feature type="compositionally biased region" description="Low complexity" evidence="1">
    <location>
        <begin position="860"/>
        <end position="876"/>
    </location>
</feature>
<dbReference type="GeneID" id="8857339"/>
<keyword evidence="4" id="KW-1185">Reference proteome</keyword>
<feature type="transmembrane region" description="Helical" evidence="2">
    <location>
        <begin position="193"/>
        <end position="213"/>
    </location>
</feature>
<proteinExistence type="predicted"/>
<dbReference type="Proteomes" id="UP000006671">
    <property type="component" value="Unassembled WGS sequence"/>
</dbReference>
<dbReference type="GO" id="GO:0034976">
    <property type="term" value="P:response to endoplasmic reticulum stress"/>
    <property type="evidence" value="ECO:0007669"/>
    <property type="project" value="TreeGrafter"/>
</dbReference>
<feature type="region of interest" description="Disordered" evidence="1">
    <location>
        <begin position="338"/>
        <end position="382"/>
    </location>
</feature>
<feature type="transmembrane region" description="Helical" evidence="2">
    <location>
        <begin position="622"/>
        <end position="643"/>
    </location>
</feature>
<feature type="transmembrane region" description="Helical" evidence="2">
    <location>
        <begin position="702"/>
        <end position="721"/>
    </location>
</feature>
<dbReference type="EMBL" id="GG738863">
    <property type="protein sequence ID" value="EFC45334.1"/>
    <property type="molecule type" value="Genomic_DNA"/>
</dbReference>
<dbReference type="VEuPathDB" id="AmoebaDB:NAEGRDRAFT_66628"/>
<protein>
    <submittedName>
        <fullName evidence="3">Predicted protein</fullName>
    </submittedName>
</protein>
<dbReference type="KEGG" id="ngr:NAEGRDRAFT_66628"/>
<dbReference type="PANTHER" id="PTHR21650:SF4">
    <property type="entry name" value="MEMBRALIN"/>
    <property type="match status" value="1"/>
</dbReference>
<accession>D2VCM7</accession>
<feature type="transmembrane region" description="Helical" evidence="2">
    <location>
        <begin position="752"/>
        <end position="772"/>
    </location>
</feature>
<dbReference type="AlphaFoldDB" id="D2VCM7"/>
<dbReference type="OrthoDB" id="6779347at2759"/>
<feature type="compositionally biased region" description="Low complexity" evidence="1">
    <location>
        <begin position="65"/>
        <end position="88"/>
    </location>
</feature>
<feature type="transmembrane region" description="Helical" evidence="2">
    <location>
        <begin position="728"/>
        <end position="746"/>
    </location>
</feature>
<feature type="compositionally biased region" description="Low complexity" evidence="1">
    <location>
        <begin position="1"/>
        <end position="18"/>
    </location>
</feature>
<feature type="transmembrane region" description="Helical" evidence="2">
    <location>
        <begin position="675"/>
        <end position="696"/>
    </location>
</feature>
<evidence type="ECO:0000313" key="3">
    <source>
        <dbReference type="EMBL" id="EFC45334.1"/>
    </source>
</evidence>
<dbReference type="OMA" id="VRTTQMN"/>
<dbReference type="GO" id="GO:1904294">
    <property type="term" value="P:positive regulation of ERAD pathway"/>
    <property type="evidence" value="ECO:0007669"/>
    <property type="project" value="TreeGrafter"/>
</dbReference>
<feature type="compositionally biased region" description="Low complexity" evidence="1">
    <location>
        <begin position="342"/>
        <end position="364"/>
    </location>
</feature>
<organism evidence="4">
    <name type="scientific">Naegleria gruberi</name>
    <name type="common">Amoeba</name>
    <dbReference type="NCBI Taxonomy" id="5762"/>
    <lineage>
        <taxon>Eukaryota</taxon>
        <taxon>Discoba</taxon>
        <taxon>Heterolobosea</taxon>
        <taxon>Tetramitia</taxon>
        <taxon>Eutetramitia</taxon>
        <taxon>Vahlkampfiidae</taxon>
        <taxon>Naegleria</taxon>
    </lineage>
</organism>
<feature type="region of interest" description="Disordered" evidence="1">
    <location>
        <begin position="857"/>
        <end position="876"/>
    </location>
</feature>
<sequence length="876" mass="100613">MPQSNSEGESSDDNNSSSFITMMEDNDRTISSSADDAVQPSSFSTISSSPPPIINQQQGTMNPILLDSSNNNNNLLSSLSNNNNNNNNTILQTNHSDSEEDSDSDNGIIPITRLVNNNNIINNIPPHQPVNNNGMNIQTNSANIPLPTVTQRLGNLLNNRNDQDVRRQAQSIALEIIRLLFTSSIKVTIFLEYYLLAIGCLSFILLVALHTLFCIPPNNYLNAQQRIDYTRNVIMNSTESNALQFSKMMKIFASEKAQNTTKHFTAMFRLGLFGQDYHGVINTTITQNETLPIQNATLIMAEADPNNPVVSGNLLSSIENSTVATSLNQNDTIMTETTSSYQNTSTLLESTSSNSTSENVTQNNGALENSSEEKSNEEQQEDDDIIDNLFQYYEQSTFYKSIIKPLNQFFDKRFYSKPRINCLQNTILQKYRDEIINRYYDSNDTISPLAAHSYLLRTYIEGPIDKKMKSWRRELEAKNESIPLRESYESFDTIESIKYWIVTMYETSGVTEVFNDTRLFVYTTERGLFYIARESKQTLQVPVYTINLDWNEPCFDAFGGILPYILSYFIGYDTLMFNAFIQYNHDFNHAYTINSGMIYTKQFDEVYYLKHFEYDDDFVTRFFVKISPLILYVVSFVLIYYLVRTTQMNILHLIIELQAHLNSVNQILRSFLTHLFQNIMFVPVLLGVIGFIDNFFGGDQKISLMVFCLIWLAQIFLNNICSSRFSRSVFPWILHFHCGVYLTYYFRYPTGYSYFGFFVCLVLVSEMMLHFWNNYEYHHIMNYHPILRDFLGNNRANADPMLFDRLLQQNGIPVLGQPQTRVQNVQQFVFNLSDMQNQRTTIEQQIGRFNISISLAQDPNNQANAPGTNNTTTASQ</sequence>
<dbReference type="PANTHER" id="PTHR21650">
    <property type="entry name" value="MEMBRALIN/KINETOCHORE PROTEIN NUF2"/>
    <property type="match status" value="1"/>
</dbReference>
<dbReference type="GO" id="GO:0005783">
    <property type="term" value="C:endoplasmic reticulum"/>
    <property type="evidence" value="ECO:0007669"/>
    <property type="project" value="TreeGrafter"/>
</dbReference>
<evidence type="ECO:0000313" key="4">
    <source>
        <dbReference type="Proteomes" id="UP000006671"/>
    </source>
</evidence>
<keyword evidence="2" id="KW-0472">Membrane</keyword>
<dbReference type="STRING" id="5762.D2VCM7"/>
<keyword evidence="2" id="KW-0812">Transmembrane</keyword>
<feature type="region of interest" description="Disordered" evidence="1">
    <location>
        <begin position="1"/>
        <end position="104"/>
    </location>
</feature>
<evidence type="ECO:0000256" key="2">
    <source>
        <dbReference type="SAM" id="Phobius"/>
    </source>
</evidence>
<gene>
    <name evidence="3" type="ORF">NAEGRDRAFT_66628</name>
</gene>